<dbReference type="EMBL" id="CABFWE030000016">
    <property type="protein sequence ID" value="CAD7056058.1"/>
    <property type="molecule type" value="Genomic_DNA"/>
</dbReference>
<name>A0ABM8PZA1_9HYPH</name>
<organism evidence="2 3">
    <name type="scientific">Pseudorhizobium halotolerans</name>
    <dbReference type="NCBI Taxonomy" id="1233081"/>
    <lineage>
        <taxon>Bacteria</taxon>
        <taxon>Pseudomonadati</taxon>
        <taxon>Pseudomonadota</taxon>
        <taxon>Alphaproteobacteria</taxon>
        <taxon>Hyphomicrobiales</taxon>
        <taxon>Rhizobiaceae</taxon>
        <taxon>Rhizobium/Agrobacterium group</taxon>
        <taxon>Pseudorhizobium</taxon>
    </lineage>
</organism>
<evidence type="ECO:0000313" key="2">
    <source>
        <dbReference type="EMBL" id="CAD7056058.1"/>
    </source>
</evidence>
<evidence type="ECO:0000256" key="1">
    <source>
        <dbReference type="SAM" id="MobiDB-lite"/>
    </source>
</evidence>
<keyword evidence="3" id="KW-1185">Reference proteome</keyword>
<proteinExistence type="predicted"/>
<feature type="compositionally biased region" description="Polar residues" evidence="1">
    <location>
        <begin position="86"/>
        <end position="98"/>
    </location>
</feature>
<reference evidence="2 3" key="1">
    <citation type="submission" date="2020-11" db="EMBL/GenBank/DDBJ databases">
        <authorList>
            <person name="Lassalle F."/>
        </authorList>
    </citation>
    <scope>NUCLEOTIDE SEQUENCE [LARGE SCALE GENOMIC DNA]</scope>
    <source>
        <strain evidence="2 3">AB21</strain>
    </source>
</reference>
<sequence>MSQPRYKLGDVVALRSSPFRRLTQTADGRINSVRRDIQGGAEYRVRLTGEVFERYVTDAEIDHAASQARNLDLAEAVNGELPVTGPSPSSLGTSRCRN</sequence>
<feature type="region of interest" description="Disordered" evidence="1">
    <location>
        <begin position="79"/>
        <end position="98"/>
    </location>
</feature>
<protein>
    <submittedName>
        <fullName evidence="2">Cold-shock protein</fullName>
    </submittedName>
</protein>
<evidence type="ECO:0000313" key="3">
    <source>
        <dbReference type="Proteomes" id="UP000601041"/>
    </source>
</evidence>
<comment type="caution">
    <text evidence="2">The sequence shown here is derived from an EMBL/GenBank/DDBJ whole genome shotgun (WGS) entry which is preliminary data.</text>
</comment>
<dbReference type="Proteomes" id="UP000601041">
    <property type="component" value="Unassembled WGS sequence"/>
</dbReference>
<accession>A0ABM8PZA1</accession>
<gene>
    <name evidence="2" type="ORF">RHAB21_00849</name>
</gene>